<name>A0A5B7EI20_PORTR</name>
<sequence>MKLGVLRRLRLFFLVPSSANSVQGPYLPLYGVLFACLG</sequence>
<evidence type="ECO:0000313" key="3">
    <source>
        <dbReference type="Proteomes" id="UP000324222"/>
    </source>
</evidence>
<keyword evidence="1" id="KW-0732">Signal</keyword>
<dbReference type="Proteomes" id="UP000324222">
    <property type="component" value="Unassembled WGS sequence"/>
</dbReference>
<dbReference type="AlphaFoldDB" id="A0A5B7EI20"/>
<keyword evidence="3" id="KW-1185">Reference proteome</keyword>
<evidence type="ECO:0000256" key="1">
    <source>
        <dbReference type="SAM" id="SignalP"/>
    </source>
</evidence>
<accession>A0A5B7EI20</accession>
<comment type="caution">
    <text evidence="2">The sequence shown here is derived from an EMBL/GenBank/DDBJ whole genome shotgun (WGS) entry which is preliminary data.</text>
</comment>
<dbReference type="EMBL" id="VSRR010002908">
    <property type="protein sequence ID" value="MPC33802.1"/>
    <property type="molecule type" value="Genomic_DNA"/>
</dbReference>
<reference evidence="2 3" key="1">
    <citation type="submission" date="2019-05" db="EMBL/GenBank/DDBJ databases">
        <title>Another draft genome of Portunus trituberculatus and its Hox gene families provides insights of decapod evolution.</title>
        <authorList>
            <person name="Jeong J.-H."/>
            <person name="Song I."/>
            <person name="Kim S."/>
            <person name="Choi T."/>
            <person name="Kim D."/>
            <person name="Ryu S."/>
            <person name="Kim W."/>
        </authorList>
    </citation>
    <scope>NUCLEOTIDE SEQUENCE [LARGE SCALE GENOMIC DNA]</scope>
    <source>
        <tissue evidence="2">Muscle</tissue>
    </source>
</reference>
<evidence type="ECO:0000313" key="2">
    <source>
        <dbReference type="EMBL" id="MPC33802.1"/>
    </source>
</evidence>
<organism evidence="2 3">
    <name type="scientific">Portunus trituberculatus</name>
    <name type="common">Swimming crab</name>
    <name type="synonym">Neptunus trituberculatus</name>
    <dbReference type="NCBI Taxonomy" id="210409"/>
    <lineage>
        <taxon>Eukaryota</taxon>
        <taxon>Metazoa</taxon>
        <taxon>Ecdysozoa</taxon>
        <taxon>Arthropoda</taxon>
        <taxon>Crustacea</taxon>
        <taxon>Multicrustacea</taxon>
        <taxon>Malacostraca</taxon>
        <taxon>Eumalacostraca</taxon>
        <taxon>Eucarida</taxon>
        <taxon>Decapoda</taxon>
        <taxon>Pleocyemata</taxon>
        <taxon>Brachyura</taxon>
        <taxon>Eubrachyura</taxon>
        <taxon>Portunoidea</taxon>
        <taxon>Portunidae</taxon>
        <taxon>Portuninae</taxon>
        <taxon>Portunus</taxon>
    </lineage>
</organism>
<gene>
    <name evidence="2" type="ORF">E2C01_027166</name>
</gene>
<feature type="signal peptide" evidence="1">
    <location>
        <begin position="1"/>
        <end position="19"/>
    </location>
</feature>
<feature type="chain" id="PRO_5022916463" evidence="1">
    <location>
        <begin position="20"/>
        <end position="38"/>
    </location>
</feature>
<proteinExistence type="predicted"/>
<protein>
    <submittedName>
        <fullName evidence="2">Uncharacterized protein</fullName>
    </submittedName>
</protein>